<evidence type="ECO:0000256" key="4">
    <source>
        <dbReference type="SAM" id="Phobius"/>
    </source>
</evidence>
<keyword evidence="3 6" id="KW-0808">Transferase</keyword>
<keyword evidence="4" id="KW-0472">Membrane</keyword>
<protein>
    <submittedName>
        <fullName evidence="6">Glycosyl transferase</fullName>
    </submittedName>
</protein>
<dbReference type="Gene3D" id="3.90.550.10">
    <property type="entry name" value="Spore Coat Polysaccharide Biosynthesis Protein SpsA, Chain A"/>
    <property type="match status" value="1"/>
</dbReference>
<evidence type="ECO:0000313" key="7">
    <source>
        <dbReference type="Proteomes" id="UP000245647"/>
    </source>
</evidence>
<keyword evidence="2" id="KW-0328">Glycosyltransferase</keyword>
<keyword evidence="4" id="KW-0812">Transmembrane</keyword>
<dbReference type="InterPro" id="IPR029044">
    <property type="entry name" value="Nucleotide-diphossugar_trans"/>
</dbReference>
<gene>
    <name evidence="6" type="ORF">DDR33_05415</name>
</gene>
<reference evidence="6 7" key="1">
    <citation type="submission" date="2018-04" db="EMBL/GenBank/DDBJ databases">
        <title>Pedobacter chongqingensis sp. nov., isolated from a rottenly hemp rope.</title>
        <authorList>
            <person name="Cai Y."/>
        </authorList>
    </citation>
    <scope>NUCLEOTIDE SEQUENCE [LARGE SCALE GENOMIC DNA]</scope>
    <source>
        <strain evidence="6 7">FJ4-8</strain>
    </source>
</reference>
<evidence type="ECO:0000256" key="1">
    <source>
        <dbReference type="ARBA" id="ARBA00006739"/>
    </source>
</evidence>
<organism evidence="6 7">
    <name type="scientific">Pararcticibacter amylolyticus</name>
    <dbReference type="NCBI Taxonomy" id="2173175"/>
    <lineage>
        <taxon>Bacteria</taxon>
        <taxon>Pseudomonadati</taxon>
        <taxon>Bacteroidota</taxon>
        <taxon>Sphingobacteriia</taxon>
        <taxon>Sphingobacteriales</taxon>
        <taxon>Sphingobacteriaceae</taxon>
        <taxon>Pararcticibacter</taxon>
    </lineage>
</organism>
<dbReference type="SUPFAM" id="SSF53448">
    <property type="entry name" value="Nucleotide-diphospho-sugar transferases"/>
    <property type="match status" value="1"/>
</dbReference>
<dbReference type="EMBL" id="QEAS01000003">
    <property type="protein sequence ID" value="PWG81801.1"/>
    <property type="molecule type" value="Genomic_DNA"/>
</dbReference>
<feature type="domain" description="Glycosyltransferase 2-like" evidence="5">
    <location>
        <begin position="52"/>
        <end position="206"/>
    </location>
</feature>
<dbReference type="Proteomes" id="UP000245647">
    <property type="component" value="Unassembled WGS sequence"/>
</dbReference>
<dbReference type="OrthoDB" id="9766971at2"/>
<feature type="transmembrane region" description="Helical" evidence="4">
    <location>
        <begin position="323"/>
        <end position="345"/>
    </location>
</feature>
<dbReference type="GO" id="GO:0016757">
    <property type="term" value="F:glycosyltransferase activity"/>
    <property type="evidence" value="ECO:0007669"/>
    <property type="project" value="UniProtKB-KW"/>
</dbReference>
<dbReference type="PANTHER" id="PTHR43630">
    <property type="entry name" value="POLY-BETA-1,6-N-ACETYL-D-GLUCOSAMINE SYNTHASE"/>
    <property type="match status" value="1"/>
</dbReference>
<sequence length="391" mass="44771">MKITFWISLFIIIYTFVGYAVILYILVRIRRLVKGKRRPAEVLQNLLPSCTLVIAAYNEEDFIRQKIGNTLELNYPEDKLDIVFVTDGSTDRTPDIIKEYPRIKLLHETSRNGKIAAVHRAVANVETQVIVFTDANTFLNREALTTICRHYSDPTVGAVAGEKRIISGDQADASAAGEGFYWKYESALKKWDSELYSVVGAAGELFSVRRHLYSPVSPNAILDDFMISMLIALKGYRIVYEPDAYALETASENVSEELKRKIRIAAGGIQSILWLKHLLNIFKYGILSFQYISHRVLRWTITPFLLVLVFLLNILITLLSPDLLYIVLLSFQTAFYTLAFAGMILEKKQLRVKVLFIPYYFCVMNYAVAAGIFRYFRKQQSAVWEKAKRKL</sequence>
<feature type="transmembrane region" description="Helical" evidence="4">
    <location>
        <begin position="357"/>
        <end position="376"/>
    </location>
</feature>
<feature type="transmembrane region" description="Helical" evidence="4">
    <location>
        <begin position="296"/>
        <end position="317"/>
    </location>
</feature>
<dbReference type="InterPro" id="IPR001173">
    <property type="entry name" value="Glyco_trans_2-like"/>
</dbReference>
<proteinExistence type="inferred from homology"/>
<keyword evidence="4" id="KW-1133">Transmembrane helix</keyword>
<evidence type="ECO:0000313" key="6">
    <source>
        <dbReference type="EMBL" id="PWG81801.1"/>
    </source>
</evidence>
<name>A0A2U2PK73_9SPHI</name>
<keyword evidence="7" id="KW-1185">Reference proteome</keyword>
<dbReference type="RefSeq" id="WP_109414742.1">
    <property type="nucleotide sequence ID" value="NZ_QEAS01000003.1"/>
</dbReference>
<comment type="caution">
    <text evidence="6">The sequence shown here is derived from an EMBL/GenBank/DDBJ whole genome shotgun (WGS) entry which is preliminary data.</text>
</comment>
<dbReference type="CDD" id="cd06439">
    <property type="entry name" value="CESA_like_1"/>
    <property type="match status" value="1"/>
</dbReference>
<evidence type="ECO:0000256" key="2">
    <source>
        <dbReference type="ARBA" id="ARBA00022676"/>
    </source>
</evidence>
<evidence type="ECO:0000256" key="3">
    <source>
        <dbReference type="ARBA" id="ARBA00022679"/>
    </source>
</evidence>
<dbReference type="PANTHER" id="PTHR43630:SF1">
    <property type="entry name" value="POLY-BETA-1,6-N-ACETYL-D-GLUCOSAMINE SYNTHASE"/>
    <property type="match status" value="1"/>
</dbReference>
<dbReference type="AlphaFoldDB" id="A0A2U2PK73"/>
<accession>A0A2U2PK73</accession>
<dbReference type="Pfam" id="PF00535">
    <property type="entry name" value="Glycos_transf_2"/>
    <property type="match status" value="1"/>
</dbReference>
<evidence type="ECO:0000259" key="5">
    <source>
        <dbReference type="Pfam" id="PF00535"/>
    </source>
</evidence>
<feature type="transmembrane region" description="Helical" evidence="4">
    <location>
        <begin position="6"/>
        <end position="27"/>
    </location>
</feature>
<comment type="similarity">
    <text evidence="1">Belongs to the glycosyltransferase 2 family.</text>
</comment>